<evidence type="ECO:0000313" key="5">
    <source>
        <dbReference type="Proteomes" id="UP000829196"/>
    </source>
</evidence>
<accession>A0A8T3C976</accession>
<dbReference type="Pfam" id="PF14111">
    <property type="entry name" value="DUF4283"/>
    <property type="match status" value="1"/>
</dbReference>
<evidence type="ECO:0000313" key="4">
    <source>
        <dbReference type="EMBL" id="KAI0529244.1"/>
    </source>
</evidence>
<evidence type="ECO:0000256" key="1">
    <source>
        <dbReference type="SAM" id="Coils"/>
    </source>
</evidence>
<dbReference type="CDD" id="cd06222">
    <property type="entry name" value="RNase_H_like"/>
    <property type="match status" value="1"/>
</dbReference>
<dbReference type="PANTHER" id="PTHR33710">
    <property type="entry name" value="BNAC02G09200D PROTEIN"/>
    <property type="match status" value="1"/>
</dbReference>
<dbReference type="GO" id="GO:0003676">
    <property type="term" value="F:nucleic acid binding"/>
    <property type="evidence" value="ECO:0007669"/>
    <property type="project" value="InterPro"/>
</dbReference>
<dbReference type="Gene3D" id="3.30.420.10">
    <property type="entry name" value="Ribonuclease H-like superfamily/Ribonuclease H"/>
    <property type="match status" value="1"/>
</dbReference>
<evidence type="ECO:0008006" key="6">
    <source>
        <dbReference type="Google" id="ProtNLM"/>
    </source>
</evidence>
<keyword evidence="1" id="KW-0175">Coiled coil</keyword>
<dbReference type="InterPro" id="IPR044730">
    <property type="entry name" value="RNase_H-like_dom_plant"/>
</dbReference>
<dbReference type="EMBL" id="JAGYWB010000002">
    <property type="protein sequence ID" value="KAI0529244.1"/>
    <property type="molecule type" value="Genomic_DNA"/>
</dbReference>
<protein>
    <recommendedName>
        <fullName evidence="6">RNase H type-1 domain-containing protein</fullName>
    </recommendedName>
</protein>
<keyword evidence="5" id="KW-1185">Reference proteome</keyword>
<reference evidence="4" key="1">
    <citation type="journal article" date="2022" name="Front. Genet.">
        <title>Chromosome-Scale Assembly of the Dendrobium nobile Genome Provides Insights Into the Molecular Mechanism of the Biosynthesis of the Medicinal Active Ingredient of Dendrobium.</title>
        <authorList>
            <person name="Xu Q."/>
            <person name="Niu S.-C."/>
            <person name="Li K.-L."/>
            <person name="Zheng P.-J."/>
            <person name="Zhang X.-J."/>
            <person name="Jia Y."/>
            <person name="Liu Y."/>
            <person name="Niu Y.-X."/>
            <person name="Yu L.-H."/>
            <person name="Chen D.-F."/>
            <person name="Zhang G.-Q."/>
        </authorList>
    </citation>
    <scope>NUCLEOTIDE SEQUENCE</scope>
    <source>
        <tissue evidence="4">Leaf</tissue>
    </source>
</reference>
<dbReference type="Pfam" id="PF13456">
    <property type="entry name" value="RVT_3"/>
    <property type="match status" value="1"/>
</dbReference>
<dbReference type="OrthoDB" id="685268at2759"/>
<sequence>MVDPVSEGKGKGFLEERMIKVKKVEEIQKSAVNQGIEIASGSNEMLKLLERSGKRDYANNEEMKKNSVMSVEKEDGISIPTNDQSAKSDRIGGEPTRSFVSTWQKVQHIKVNFNSNSTKLSEDGMAVKLNPVKEMANAQILKKSLVIKVLGQNIPFSVCSQELRRQWNIVGGFHMTLLRNIWILYSFTSIEFMEEILNGGPWYIGNHIIGMDRWTTSSTDSLKGVSSPCDRVGQHKNICPELANIQSKKPVVDESVENQKLRSELVREDFKIQSKEEYGPWIHVKFKTNRYRNNVRNGEMLGPSKQIYKLVEKVEQNMAESKGRIGSLTENIQGKSANQEEVNVTTTSHRLAVSENYNGKVKLSKELRSLGLVEADQRKRGARKREASLYLREFVKDNDCFFVGLTETKMSCLERQDIDSIIGVDWDYCFQPLVGLSEVSSQLILGNLNINNLGNWKVATVYGGKDVQIYRNLWHSLEVNMQDDNTILIGGDFNCILSKEDKKGGKRFQFSCGPKEMKVFLTNNDLHDNDYVGPRFTWCNNKEGNSRIWERLDRCFINSIALQRIPMAKVRHLSRVSSDHSPIVLNLVEKQNQKSKFIIFKDSWKSFPAAWHIAIKAWRKSDYGSSAEILQRKLKRTLKALYFSNKNKCKDLNLLKEKLKEDIQKLQLEEEVCSENFPADRLNLLRSKISHLVEPKSKNQMASRWGQEFQLLGWPSIPRNLQISDKEADLLKTEFTKEELIKAVFTQVKLDMEQAYDNMSWDALEHMLQMVGMPVKIIGLIMEFVKGARFSFIINGKASKWITAANGFCQVKELHYLGVQLLLRKPMRADFQFLIDNKGGSNLHSAVDRSGPLKARLTWRLIQEPESLLSHVVIAKHGNDVWNIKNKRNTSVTWKVLNEGARYLKPLLRWRIANGRSIDVVKDVWLLDKSFSEWPLMADCLGLEGLKLNHFIDSNGSWKEELLCYFNEDLITLIIQIKIEREILEDFMEEIHSLSGKTITARAYEAHCSSKQDYEAVSARVEVFWWRVSRGVIPTNEFLKFRRIYNDDRCIRGCGEVENLLHITTGCRHLQEELKKIQEWGIFVPVFNSMEDYLCELKRLSMTAPNVVILYYNVVYWNWKNRNEVAHGKQANTVTATVENVLSTAYLSSHPLIASWGANLPREFQTFWHPPPQEWIKINVDAALLSSYNTGIGGCFRDDKGRLLIAFGENRTHWDIANLELAAVSSIRKYLQPWMVECKKLIIEGYNINVIKFIQDSLNKAKWQSYNRIDDSLLFLADFNKLIFNIIHRNGNKVADMCATMALDNNFCFDSFSFSNIPSSLGYLLKKECEHLL</sequence>
<feature type="coiled-coil region" evidence="1">
    <location>
        <begin position="649"/>
        <end position="676"/>
    </location>
</feature>
<evidence type="ECO:0000259" key="3">
    <source>
        <dbReference type="Pfam" id="PF14111"/>
    </source>
</evidence>
<dbReference type="PANTHER" id="PTHR33710:SF71">
    <property type="entry name" value="ENDONUCLEASE_EXONUCLEASE_PHOSPHATASE DOMAIN-CONTAINING PROTEIN"/>
    <property type="match status" value="1"/>
</dbReference>
<dbReference type="InterPro" id="IPR012337">
    <property type="entry name" value="RNaseH-like_sf"/>
</dbReference>
<dbReference type="InterPro" id="IPR036691">
    <property type="entry name" value="Endo/exonu/phosph_ase_sf"/>
</dbReference>
<organism evidence="4 5">
    <name type="scientific">Dendrobium nobile</name>
    <name type="common">Orchid</name>
    <dbReference type="NCBI Taxonomy" id="94219"/>
    <lineage>
        <taxon>Eukaryota</taxon>
        <taxon>Viridiplantae</taxon>
        <taxon>Streptophyta</taxon>
        <taxon>Embryophyta</taxon>
        <taxon>Tracheophyta</taxon>
        <taxon>Spermatophyta</taxon>
        <taxon>Magnoliopsida</taxon>
        <taxon>Liliopsida</taxon>
        <taxon>Asparagales</taxon>
        <taxon>Orchidaceae</taxon>
        <taxon>Epidendroideae</taxon>
        <taxon>Malaxideae</taxon>
        <taxon>Dendrobiinae</taxon>
        <taxon>Dendrobium</taxon>
    </lineage>
</organism>
<dbReference type="SUPFAM" id="SSF56219">
    <property type="entry name" value="DNase I-like"/>
    <property type="match status" value="1"/>
</dbReference>
<dbReference type="InterPro" id="IPR002156">
    <property type="entry name" value="RNaseH_domain"/>
</dbReference>
<dbReference type="InterPro" id="IPR036397">
    <property type="entry name" value="RNaseH_sf"/>
</dbReference>
<dbReference type="Proteomes" id="UP000829196">
    <property type="component" value="Unassembled WGS sequence"/>
</dbReference>
<feature type="domain" description="DUF4283" evidence="3">
    <location>
        <begin position="139"/>
        <end position="217"/>
    </location>
</feature>
<dbReference type="InterPro" id="IPR025558">
    <property type="entry name" value="DUF4283"/>
</dbReference>
<proteinExistence type="predicted"/>
<name>A0A8T3C976_DENNO</name>
<gene>
    <name evidence="4" type="ORF">KFK09_001791</name>
</gene>
<feature type="domain" description="RNase H type-1" evidence="2">
    <location>
        <begin position="1179"/>
        <end position="1302"/>
    </location>
</feature>
<dbReference type="SUPFAM" id="SSF53098">
    <property type="entry name" value="Ribonuclease H-like"/>
    <property type="match status" value="1"/>
</dbReference>
<evidence type="ECO:0000259" key="2">
    <source>
        <dbReference type="Pfam" id="PF13456"/>
    </source>
</evidence>
<dbReference type="GO" id="GO:0004523">
    <property type="term" value="F:RNA-DNA hybrid ribonuclease activity"/>
    <property type="evidence" value="ECO:0007669"/>
    <property type="project" value="InterPro"/>
</dbReference>
<comment type="caution">
    <text evidence="4">The sequence shown here is derived from an EMBL/GenBank/DDBJ whole genome shotgun (WGS) entry which is preliminary data.</text>
</comment>
<dbReference type="Gene3D" id="3.60.10.10">
    <property type="entry name" value="Endonuclease/exonuclease/phosphatase"/>
    <property type="match status" value="1"/>
</dbReference>